<evidence type="ECO:0000259" key="12">
    <source>
        <dbReference type="PROSITE" id="PS50110"/>
    </source>
</evidence>
<dbReference type="KEGG" id="fek:C1H87_11870"/>
<dbReference type="InterPro" id="IPR003661">
    <property type="entry name" value="HisK_dim/P_dom"/>
</dbReference>
<dbReference type="GO" id="GO:0000155">
    <property type="term" value="F:phosphorelay sensor kinase activity"/>
    <property type="evidence" value="ECO:0007669"/>
    <property type="project" value="InterPro"/>
</dbReference>
<dbReference type="SMART" id="SM00342">
    <property type="entry name" value="HTH_ARAC"/>
    <property type="match status" value="1"/>
</dbReference>
<dbReference type="FunFam" id="2.60.40.10:FF:000791">
    <property type="entry name" value="Two-component system sensor histidine kinase/response regulator"/>
    <property type="match status" value="1"/>
</dbReference>
<dbReference type="SMART" id="SM00388">
    <property type="entry name" value="HisKA"/>
    <property type="match status" value="1"/>
</dbReference>
<dbReference type="FunFam" id="1.10.10.60:FF:000284">
    <property type="entry name" value="Two-component system sensor histidine kinase/response regulator"/>
    <property type="match status" value="1"/>
</dbReference>
<evidence type="ECO:0000256" key="3">
    <source>
        <dbReference type="ARBA" id="ARBA00022553"/>
    </source>
</evidence>
<dbReference type="InterPro" id="IPR009057">
    <property type="entry name" value="Homeodomain-like_sf"/>
</dbReference>
<dbReference type="SMART" id="SM00448">
    <property type="entry name" value="REC"/>
    <property type="match status" value="1"/>
</dbReference>
<dbReference type="SMART" id="SM00387">
    <property type="entry name" value="HATPase_c"/>
    <property type="match status" value="1"/>
</dbReference>
<keyword evidence="9" id="KW-0472">Membrane</keyword>
<dbReference type="CDD" id="cd00075">
    <property type="entry name" value="HATPase"/>
    <property type="match status" value="1"/>
</dbReference>
<dbReference type="Pfam" id="PF00072">
    <property type="entry name" value="Response_reg"/>
    <property type="match status" value="1"/>
</dbReference>
<dbReference type="FunFam" id="3.30.565.10:FF:000006">
    <property type="entry name" value="Sensor histidine kinase WalK"/>
    <property type="match status" value="1"/>
</dbReference>
<keyword evidence="4" id="KW-0808">Transferase</keyword>
<dbReference type="PANTHER" id="PTHR43547:SF2">
    <property type="entry name" value="HYBRID SIGNAL TRANSDUCTION HISTIDINE KINASE C"/>
    <property type="match status" value="1"/>
</dbReference>
<dbReference type="InterPro" id="IPR036890">
    <property type="entry name" value="HATPase_C_sf"/>
</dbReference>
<keyword evidence="6" id="KW-0805">Transcription regulation</keyword>
<evidence type="ECO:0000256" key="6">
    <source>
        <dbReference type="ARBA" id="ARBA00023015"/>
    </source>
</evidence>
<dbReference type="InterPro" id="IPR004358">
    <property type="entry name" value="Sig_transdc_His_kin-like_C"/>
</dbReference>
<evidence type="ECO:0000256" key="1">
    <source>
        <dbReference type="ARBA" id="ARBA00000085"/>
    </source>
</evidence>
<keyword evidence="9" id="KW-0812">Transmembrane</keyword>
<feature type="transmembrane region" description="Helical" evidence="9">
    <location>
        <begin position="828"/>
        <end position="849"/>
    </location>
</feature>
<dbReference type="RefSeq" id="WP_102756022.1">
    <property type="nucleotide sequence ID" value="NZ_CP025791.1"/>
</dbReference>
<dbReference type="EC" id="2.7.13.3" evidence="2"/>
<dbReference type="SUPFAM" id="SSF52172">
    <property type="entry name" value="CheY-like"/>
    <property type="match status" value="1"/>
</dbReference>
<dbReference type="Pfam" id="PF07495">
    <property type="entry name" value="Y_Y_Y"/>
    <property type="match status" value="1"/>
</dbReference>
<dbReference type="SUPFAM" id="SSF47384">
    <property type="entry name" value="Homodimeric domain of signal transducing histidine kinase"/>
    <property type="match status" value="1"/>
</dbReference>
<keyword evidence="3 8" id="KW-0597">Phosphoprotein</keyword>
<evidence type="ECO:0000256" key="4">
    <source>
        <dbReference type="ARBA" id="ARBA00022679"/>
    </source>
</evidence>
<dbReference type="Gene3D" id="2.60.40.10">
    <property type="entry name" value="Immunoglobulins"/>
    <property type="match status" value="1"/>
</dbReference>
<keyword evidence="7" id="KW-0804">Transcription</keyword>
<proteinExistence type="predicted"/>
<dbReference type="InterPro" id="IPR005467">
    <property type="entry name" value="His_kinase_dom"/>
</dbReference>
<dbReference type="GO" id="GO:0043565">
    <property type="term" value="F:sequence-specific DNA binding"/>
    <property type="evidence" value="ECO:0007669"/>
    <property type="project" value="InterPro"/>
</dbReference>
<evidence type="ECO:0000256" key="8">
    <source>
        <dbReference type="PROSITE-ProRule" id="PRU00169"/>
    </source>
</evidence>
<protein>
    <recommendedName>
        <fullName evidence="2">histidine kinase</fullName>
        <ecNumber evidence="2">2.7.13.3</ecNumber>
    </recommendedName>
</protein>
<dbReference type="OrthoDB" id="1522078at2"/>
<dbReference type="Gene3D" id="1.10.287.130">
    <property type="match status" value="1"/>
</dbReference>
<evidence type="ECO:0000256" key="7">
    <source>
        <dbReference type="ARBA" id="ARBA00023163"/>
    </source>
</evidence>
<evidence type="ECO:0000313" key="14">
    <source>
        <dbReference type="Proteomes" id="UP000235826"/>
    </source>
</evidence>
<dbReference type="FunFam" id="1.10.287.130:FF:000045">
    <property type="entry name" value="Two-component system sensor histidine kinase/response regulator"/>
    <property type="match status" value="1"/>
</dbReference>
<gene>
    <name evidence="13" type="ORF">C1H87_11870</name>
</gene>
<dbReference type="PROSITE" id="PS50109">
    <property type="entry name" value="HIS_KIN"/>
    <property type="match status" value="1"/>
</dbReference>
<dbReference type="PROSITE" id="PS01124">
    <property type="entry name" value="HTH_ARAC_FAMILY_2"/>
    <property type="match status" value="1"/>
</dbReference>
<dbReference type="Pfam" id="PF12833">
    <property type="entry name" value="HTH_18"/>
    <property type="match status" value="1"/>
</dbReference>
<dbReference type="GO" id="GO:0003700">
    <property type="term" value="F:DNA-binding transcription factor activity"/>
    <property type="evidence" value="ECO:0007669"/>
    <property type="project" value="InterPro"/>
</dbReference>
<dbReference type="Gene3D" id="3.30.565.10">
    <property type="entry name" value="Histidine kinase-like ATPase, C-terminal domain"/>
    <property type="match status" value="1"/>
</dbReference>
<dbReference type="PRINTS" id="PR00344">
    <property type="entry name" value="BCTRLSENSOR"/>
</dbReference>
<dbReference type="InterPro" id="IPR036097">
    <property type="entry name" value="HisK_dim/P_sf"/>
</dbReference>
<dbReference type="InterPro" id="IPR011123">
    <property type="entry name" value="Y_Y_Y"/>
</dbReference>
<dbReference type="Pfam" id="PF02518">
    <property type="entry name" value="HATPase_c"/>
    <property type="match status" value="1"/>
</dbReference>
<evidence type="ECO:0000259" key="11">
    <source>
        <dbReference type="PROSITE" id="PS50109"/>
    </source>
</evidence>
<dbReference type="CDD" id="cd00146">
    <property type="entry name" value="PKD"/>
    <property type="match status" value="1"/>
</dbReference>
<feature type="domain" description="Histidine kinase" evidence="11">
    <location>
        <begin position="886"/>
        <end position="1116"/>
    </location>
</feature>
<dbReference type="PANTHER" id="PTHR43547">
    <property type="entry name" value="TWO-COMPONENT HISTIDINE KINASE"/>
    <property type="match status" value="1"/>
</dbReference>
<dbReference type="InterPro" id="IPR003594">
    <property type="entry name" value="HATPase_dom"/>
</dbReference>
<name>A0A2K9PS16_9FLAO</name>
<reference evidence="13 14" key="1">
    <citation type="submission" date="2018-01" db="EMBL/GenBank/DDBJ databases">
        <title>Complete genome sequence of Flavivirga eckloniae ECD14 isolated from seaweed Ecklonia cava.</title>
        <authorList>
            <person name="Lee J.H."/>
            <person name="Baik K.S."/>
            <person name="Seong C.N."/>
        </authorList>
    </citation>
    <scope>NUCLEOTIDE SEQUENCE [LARGE SCALE GENOMIC DNA]</scope>
    <source>
        <strain evidence="13 14">ECD14</strain>
    </source>
</reference>
<dbReference type="Gene3D" id="2.130.10.10">
    <property type="entry name" value="YVTN repeat-like/Quinoprotein amine dehydrogenase"/>
    <property type="match status" value="4"/>
</dbReference>
<dbReference type="CDD" id="cd00082">
    <property type="entry name" value="HisKA"/>
    <property type="match status" value="1"/>
</dbReference>
<dbReference type="PROSITE" id="PS50110">
    <property type="entry name" value="RESPONSE_REGULATORY"/>
    <property type="match status" value="1"/>
</dbReference>
<feature type="modified residue" description="4-aspartylphosphate" evidence="8">
    <location>
        <position position="1215"/>
    </location>
</feature>
<evidence type="ECO:0000256" key="2">
    <source>
        <dbReference type="ARBA" id="ARBA00012438"/>
    </source>
</evidence>
<keyword evidence="9" id="KW-1133">Transmembrane helix</keyword>
<dbReference type="SUPFAM" id="SSF46689">
    <property type="entry name" value="Homeodomain-like"/>
    <property type="match status" value="1"/>
</dbReference>
<dbReference type="InterPro" id="IPR011110">
    <property type="entry name" value="Reg_prop"/>
</dbReference>
<dbReference type="Pfam" id="PF07494">
    <property type="entry name" value="Reg_prop"/>
    <property type="match status" value="9"/>
</dbReference>
<evidence type="ECO:0000313" key="13">
    <source>
        <dbReference type="EMBL" id="AUP79367.1"/>
    </source>
</evidence>
<dbReference type="EMBL" id="CP025791">
    <property type="protein sequence ID" value="AUP79367.1"/>
    <property type="molecule type" value="Genomic_DNA"/>
</dbReference>
<keyword evidence="5 13" id="KW-0418">Kinase</keyword>
<dbReference type="Pfam" id="PF00512">
    <property type="entry name" value="HisKA"/>
    <property type="match status" value="1"/>
</dbReference>
<dbReference type="InterPro" id="IPR001789">
    <property type="entry name" value="Sig_transdc_resp-reg_receiver"/>
</dbReference>
<dbReference type="CDD" id="cd17574">
    <property type="entry name" value="REC_OmpR"/>
    <property type="match status" value="1"/>
</dbReference>
<feature type="domain" description="HTH araC/xylS-type" evidence="10">
    <location>
        <begin position="1314"/>
        <end position="1413"/>
    </location>
</feature>
<evidence type="ECO:0000259" key="10">
    <source>
        <dbReference type="PROSITE" id="PS01124"/>
    </source>
</evidence>
<keyword evidence="14" id="KW-1185">Reference proteome</keyword>
<dbReference type="InterPro" id="IPR015943">
    <property type="entry name" value="WD40/YVTN_repeat-like_dom_sf"/>
</dbReference>
<dbReference type="Gene3D" id="3.40.50.2300">
    <property type="match status" value="1"/>
</dbReference>
<evidence type="ECO:0000256" key="9">
    <source>
        <dbReference type="SAM" id="Phobius"/>
    </source>
</evidence>
<dbReference type="Gene3D" id="1.10.10.60">
    <property type="entry name" value="Homeodomain-like"/>
    <property type="match status" value="2"/>
</dbReference>
<sequence length="1427" mass="164674">MIIRNVKLVVRIFWAKKLLGMFLFVFCLFLPRISTSQNLGYFERITTDNGLSQSDINQIHQDKDGFMWFATHDGLNKYDGYSFKVFNLELNKPGSITSNLIYDIEEDKDGNFWIATTGGGLMFFDRSTEKFTTYKYEKDNTKSLNSNYLATIYRDRENRLWIGTTNGVNMLDLEKSKDSVEFQRFKAQREPYIVGGPNIQAVNTIFEDSKGQLWTGGFRGLYKLSREPNGDMYFRHVNKDLNLPNNSVRFIGEDNDARLILATDEGLYYQTQDRDSLVIKKVIEEVVNSFIIDNNNNMWVGSENGLLYLKRNPNLEFPKLSKRFTYDPRNPNSISKNNISSLYKDRTGIIWVGTKGGGVNKTDLERKQFKHIRKDLNQNSLSHDNVKAFFEDSHGNTWVGTEGGGLNMIKKNSDYKEIINFNSIPKVFTITEIKRGAKKFLLFGGENAGLFELDITNPNKIEENDIALIPGINTSVFSLLFDSSGVLWIGTYNSGVYRWSPKQKEGTYVKDNFSFDQNNPKSISNDIIRDIFEDSKGNIWFGTGDGLSWLSKKEVAKKHPKFEVYKNIPGDTTSLSHNYILPIYESNKGDIWIGTFGGGLNKVIPQPGNNSLKFKRYSQKDGLPNKIIKSILEDEVGNLWISTNKGLSKFDPELNTFKNHNVNDGLQNNEFQELASLKRKNGEMLFGGINGFNVFFPKNLIENTFEPETMITDFLISNESVSVREKINNRVILKKTISKTQEINLKYFENNISFEFAALHYAASQKNQFAYKLEGFDEDWEQTPSNKRFASYTNLEPGSYTFYVKATNNDGLWDNTPSQVKIYISPPFWLSNIAYFVYSLILIGLLIAFRKYTIINTTKKHQLELEHFEKEKNEELQQLKIEFFTNISHEIRTPLTLIKGPLEYLQQSYDRLDKKNVLQQFNLMQKNTDSLLRLVNQLLGFRKMDKGKMMLTLYKSNIVEFINELIEPFQFHCKKRHITVEILNSDDDITTWFDPNAVEKILNNLLSNAIKFTPDNGIIIIEISKVKENQINDSVLKDYLVIKVKDSGPGIKPDKIKHIFDRFYVDKRPTKKQGSEGAGIGLSYAKKLAELHQGFLDVESKHNEGSTFTFKLPLNKEDYLYIPNISFESEDKTLGFMMPKNTSSYKRDVNDEIIDKIFSKRRSKLPILLVVDDHSEIRDFISQTLSEQYNIYHAENGKEGLEAAKYLQPNIILTDIFMPVMDGFEFCKQLKTKQETSHIPVVMITAKASEENEVEGFTNGADDYIRKPFNIDLLKLKLSNILEHREQLRKQFNRKIISQPKDVAVTSADEKFLQQAIEIIEKHMMNTEFNVKVLVKEMNFSRSNIFMKFKELTGLSSGEFIRNIRLKRALQLLETSDLSVKEIMYMTGFNTASYFSKCFKKQFGVLPSQYIKKMKTEEKMGETQFDK</sequence>
<organism evidence="13 14">
    <name type="scientific">Flavivirga eckloniae</name>
    <dbReference type="NCBI Taxonomy" id="1803846"/>
    <lineage>
        <taxon>Bacteria</taxon>
        <taxon>Pseudomonadati</taxon>
        <taxon>Bacteroidota</taxon>
        <taxon>Flavobacteriia</taxon>
        <taxon>Flavobacteriales</taxon>
        <taxon>Flavobacteriaceae</taxon>
        <taxon>Flavivirga</taxon>
    </lineage>
</organism>
<accession>A0A2K9PS16</accession>
<dbReference type="InterPro" id="IPR018060">
    <property type="entry name" value="HTH_AraC"/>
</dbReference>
<dbReference type="InterPro" id="IPR011006">
    <property type="entry name" value="CheY-like_superfamily"/>
</dbReference>
<dbReference type="Proteomes" id="UP000235826">
    <property type="component" value="Chromosome"/>
</dbReference>
<comment type="catalytic activity">
    <reaction evidence="1">
        <text>ATP + protein L-histidine = ADP + protein N-phospho-L-histidine.</text>
        <dbReference type="EC" id="2.7.13.3"/>
    </reaction>
</comment>
<evidence type="ECO:0000256" key="5">
    <source>
        <dbReference type="ARBA" id="ARBA00022777"/>
    </source>
</evidence>
<dbReference type="InterPro" id="IPR013783">
    <property type="entry name" value="Ig-like_fold"/>
</dbReference>
<feature type="domain" description="Response regulatory" evidence="12">
    <location>
        <begin position="1167"/>
        <end position="1282"/>
    </location>
</feature>
<dbReference type="SUPFAM" id="SSF55874">
    <property type="entry name" value="ATPase domain of HSP90 chaperone/DNA topoisomerase II/histidine kinase"/>
    <property type="match status" value="1"/>
</dbReference>
<dbReference type="SUPFAM" id="SSF63829">
    <property type="entry name" value="Calcium-dependent phosphotriesterase"/>
    <property type="match status" value="3"/>
</dbReference>